<accession>A0AC34QVJ1</accession>
<evidence type="ECO:0000313" key="2">
    <source>
        <dbReference type="WBParaSite" id="JU765_v2.g19817.t1"/>
    </source>
</evidence>
<name>A0AC34QVJ1_9BILA</name>
<protein>
    <submittedName>
        <fullName evidence="2">Uncharacterized protein</fullName>
    </submittedName>
</protein>
<proteinExistence type="predicted"/>
<dbReference type="WBParaSite" id="JU765_v2.g19817.t1">
    <property type="protein sequence ID" value="JU765_v2.g19817.t1"/>
    <property type="gene ID" value="JU765_v2.g19817"/>
</dbReference>
<dbReference type="Proteomes" id="UP000887576">
    <property type="component" value="Unplaced"/>
</dbReference>
<reference evidence="2" key="1">
    <citation type="submission" date="2022-11" db="UniProtKB">
        <authorList>
            <consortium name="WormBaseParasite"/>
        </authorList>
    </citation>
    <scope>IDENTIFICATION</scope>
</reference>
<evidence type="ECO:0000313" key="1">
    <source>
        <dbReference type="Proteomes" id="UP000887576"/>
    </source>
</evidence>
<organism evidence="1 2">
    <name type="scientific">Panagrolaimus sp. JU765</name>
    <dbReference type="NCBI Taxonomy" id="591449"/>
    <lineage>
        <taxon>Eukaryota</taxon>
        <taxon>Metazoa</taxon>
        <taxon>Ecdysozoa</taxon>
        <taxon>Nematoda</taxon>
        <taxon>Chromadorea</taxon>
        <taxon>Rhabditida</taxon>
        <taxon>Tylenchina</taxon>
        <taxon>Panagrolaimomorpha</taxon>
        <taxon>Panagrolaimoidea</taxon>
        <taxon>Panagrolaimidae</taxon>
        <taxon>Panagrolaimus</taxon>
    </lineage>
</organism>
<sequence length="1140" mass="130387">MKRNRRTARFMRRVQASDDYFFEQFLNKPETTEDVCDTSQLTIVKLSINENRETLHDLYIEALYTIVHKIGKSSPLPESQLIKYAQTAFQIDDFWHQKLMDKARKEKPPIVLLNVNLLEARDLVAKDINGFSDPYAMMGVIPGNRKRDKDGAIIEENSGSDDEVPPTSPNNAKDNHQQKHGGMLQRFGGSFRRKIGSKKGPKSVSKAIPAKLIKASSVQMKTLNPKWNEKFQFIIEDVNTDKFHLDIWDHDDEERSVIDAVTSLNEISGLKGLGRYFKEVTQSARADSGELVDDFLGSVTVKLKEIPSTGLEDWFVLEKRSDKSEVSGQVRLRLWLSTKEERIGEQEDDLLDVKQHIELIRQFALQEIRMSGAPVSLFQGNLPDVALTILHQHAVQGDLTDLHQVMCQWLAYSAMINIGISFSFLLEILNKLIAKWVPLQLEKSEEDMLADSFVMFVDHCKNSILYHRKAIDITKRSQLTAFENMLKCLKALYNSDVYHKCVPFNIPLKNDVERLLLQGAESEFNENVQKYENDAAPAVELYSILHALAHSCKKFAAFDPIFKLEMELDAGQIVYKEFDRLMHEYICSEMMSEKKGDLKTKLMRVPDDEATLITILKVHFAINEFREFRQTKLKYKMDALDWDKTFDRVVGKWIDVARNKAFARVDLACQLDAQLQISGSEIRHTSSYVDVCHVIDQMVTLWEKTHVKDVALRGELSEKLVNCICKVAEFYVDRVMAQLAADGFCGQLQPFLPPALVNIFCAAINNAEQVRRSLAIVDKLHLDELSDNYEKVYHKENTFRATIEKDLDTCEKYLNEQIECTVDRMVRRQTAQLKKHIFHLAWSPGACPVEQALKPLTDMLDAELSAVHRTLLHRNFIRIMQCQVGILLQLLQDCINENEGLEPNFYQRLSDAWSILMDFFHAGGKGISMEAFDLIPGHRKLMQKLSFNQLSTIKLIEQYYKDLLQEQNDVAECKYGILNVRAYYNTNSQTLVVDVIGAKQIIPLDSNGLSDPFVVIELVPRVRYPTQVTTKTKVVSKTLNPIFNETFDFHIPPKLPPSAMVHFVVMDHDFLRSNDFAGEAFLDLVEVPGFGTAGVSSTLRQFNLVLIHPQHNNQEAIAVLESRKEDKDAQEFVKSLSVSY</sequence>